<protein>
    <submittedName>
        <fullName evidence="1">Heat-shock protein</fullName>
    </submittedName>
</protein>
<proteinExistence type="predicted"/>
<reference evidence="1 2" key="1">
    <citation type="journal article" date="2018" name="Front. Plant Sci.">
        <title>Red Clover (Trifolium pratense) and Zigzag Clover (T. medium) - A Picture of Genomic Similarities and Differences.</title>
        <authorList>
            <person name="Dluhosova J."/>
            <person name="Istvanek J."/>
            <person name="Nedelnik J."/>
            <person name="Repkova J."/>
        </authorList>
    </citation>
    <scope>NUCLEOTIDE SEQUENCE [LARGE SCALE GENOMIC DNA]</scope>
    <source>
        <strain evidence="2">cv. 10/8</strain>
        <tissue evidence="1">Leaf</tissue>
    </source>
</reference>
<dbReference type="AlphaFoldDB" id="A0A392QW41"/>
<dbReference type="Proteomes" id="UP000265520">
    <property type="component" value="Unassembled WGS sequence"/>
</dbReference>
<keyword evidence="2" id="KW-1185">Reference proteome</keyword>
<evidence type="ECO:0000313" key="1">
    <source>
        <dbReference type="EMBL" id="MCI28229.1"/>
    </source>
</evidence>
<evidence type="ECO:0000313" key="2">
    <source>
        <dbReference type="Proteomes" id="UP000265520"/>
    </source>
</evidence>
<accession>A0A392QW41</accession>
<name>A0A392QW41_9FABA</name>
<feature type="non-terminal residue" evidence="1">
    <location>
        <position position="56"/>
    </location>
</feature>
<comment type="caution">
    <text evidence="1">The sequence shown here is derived from an EMBL/GenBank/DDBJ whole genome shotgun (WGS) entry which is preliminary data.</text>
</comment>
<dbReference type="EMBL" id="LXQA010164336">
    <property type="protein sequence ID" value="MCI28229.1"/>
    <property type="molecule type" value="Genomic_DNA"/>
</dbReference>
<sequence>MLETKPFSSNKEQEDKLICCEECASNYEKEAQFLKPEQKKTLPFWLQSHGTEEQKK</sequence>
<organism evidence="1 2">
    <name type="scientific">Trifolium medium</name>
    <dbReference type="NCBI Taxonomy" id="97028"/>
    <lineage>
        <taxon>Eukaryota</taxon>
        <taxon>Viridiplantae</taxon>
        <taxon>Streptophyta</taxon>
        <taxon>Embryophyta</taxon>
        <taxon>Tracheophyta</taxon>
        <taxon>Spermatophyta</taxon>
        <taxon>Magnoliopsida</taxon>
        <taxon>eudicotyledons</taxon>
        <taxon>Gunneridae</taxon>
        <taxon>Pentapetalae</taxon>
        <taxon>rosids</taxon>
        <taxon>fabids</taxon>
        <taxon>Fabales</taxon>
        <taxon>Fabaceae</taxon>
        <taxon>Papilionoideae</taxon>
        <taxon>50 kb inversion clade</taxon>
        <taxon>NPAAA clade</taxon>
        <taxon>Hologalegina</taxon>
        <taxon>IRL clade</taxon>
        <taxon>Trifolieae</taxon>
        <taxon>Trifolium</taxon>
    </lineage>
</organism>